<evidence type="ECO:0000256" key="8">
    <source>
        <dbReference type="ARBA" id="ARBA00022840"/>
    </source>
</evidence>
<sequence length="206" mass="23728">MDGGFLLVLSGPSGSGKGTVSEALMKNNDDIIFSTSVTTRTPRPGEVNGENYFFATREEFEKMVENDELLEHAFVHTNYYGTPKQFVFDEIEKGEIVLLEIDVQGALQVKKKYKEAVFIFLIPPTMDELKSRLVKRDTETEDEIETRYKNAFKELDFVGEYDYFVINDVIDNAVRDIETIIAAEKLRVKRHKDIKKEVQAEEERNK</sequence>
<comment type="subcellular location">
    <subcellularLocation>
        <location evidence="11">Cytoplasm</location>
    </subcellularLocation>
</comment>
<dbReference type="InterPro" id="IPR008144">
    <property type="entry name" value="Guanylate_kin-like_dom"/>
</dbReference>
<name>A0ABV1IZQ8_9FIRM</name>
<dbReference type="InterPro" id="IPR027417">
    <property type="entry name" value="P-loop_NTPase"/>
</dbReference>
<dbReference type="InterPro" id="IPR008145">
    <property type="entry name" value="GK/Ca_channel_bsu"/>
</dbReference>
<dbReference type="CDD" id="cd00071">
    <property type="entry name" value="GMPK"/>
    <property type="match status" value="1"/>
</dbReference>
<proteinExistence type="inferred from homology"/>
<dbReference type="HAMAP" id="MF_00328">
    <property type="entry name" value="Guanylate_kinase"/>
    <property type="match status" value="1"/>
</dbReference>
<dbReference type="SMART" id="SM00072">
    <property type="entry name" value="GuKc"/>
    <property type="match status" value="1"/>
</dbReference>
<evidence type="ECO:0000313" key="14">
    <source>
        <dbReference type="Proteomes" id="UP001491691"/>
    </source>
</evidence>
<evidence type="ECO:0000256" key="3">
    <source>
        <dbReference type="ARBA" id="ARBA00012961"/>
    </source>
</evidence>
<accession>A0ABV1IZQ8</accession>
<dbReference type="GO" id="GO:0004385">
    <property type="term" value="F:GMP kinase activity"/>
    <property type="evidence" value="ECO:0007669"/>
    <property type="project" value="UniProtKB-EC"/>
</dbReference>
<dbReference type="PANTHER" id="PTHR23117">
    <property type="entry name" value="GUANYLATE KINASE-RELATED"/>
    <property type="match status" value="1"/>
</dbReference>
<protein>
    <recommendedName>
        <fullName evidence="4 11">Guanylate kinase</fullName>
        <ecNumber evidence="3 11">2.7.4.8</ecNumber>
    </recommendedName>
    <alternativeName>
        <fullName evidence="9 11">GMP kinase</fullName>
    </alternativeName>
</protein>
<evidence type="ECO:0000256" key="6">
    <source>
        <dbReference type="ARBA" id="ARBA00022741"/>
    </source>
</evidence>
<dbReference type="Pfam" id="PF00625">
    <property type="entry name" value="Guanylate_kin"/>
    <property type="match status" value="1"/>
</dbReference>
<comment type="function">
    <text evidence="1 11">Essential for recycling GMP and indirectly, cGMP.</text>
</comment>
<organism evidence="13 14">
    <name type="scientific">Peptoniphilus senegalensis</name>
    <dbReference type="NCBI Taxonomy" id="1465757"/>
    <lineage>
        <taxon>Bacteria</taxon>
        <taxon>Bacillati</taxon>
        <taxon>Bacillota</taxon>
        <taxon>Tissierellia</taxon>
        <taxon>Tissierellales</taxon>
        <taxon>Peptoniphilaceae</taxon>
        <taxon>Peptoniphilus</taxon>
    </lineage>
</organism>
<dbReference type="NCBIfam" id="TIGR03263">
    <property type="entry name" value="guanyl_kin"/>
    <property type="match status" value="1"/>
</dbReference>
<dbReference type="PROSITE" id="PS50052">
    <property type="entry name" value="GUANYLATE_KINASE_2"/>
    <property type="match status" value="1"/>
</dbReference>
<gene>
    <name evidence="11 13" type="primary">gmk</name>
    <name evidence="13" type="ORF">AAA073_01685</name>
</gene>
<keyword evidence="5 11" id="KW-0808">Transferase</keyword>
<comment type="similarity">
    <text evidence="2 11">Belongs to the guanylate kinase family.</text>
</comment>
<dbReference type="EC" id="2.7.4.8" evidence="3 11"/>
<feature type="domain" description="Guanylate kinase-like" evidence="12">
    <location>
        <begin position="4"/>
        <end position="182"/>
    </location>
</feature>
<dbReference type="Proteomes" id="UP001491691">
    <property type="component" value="Unassembled WGS sequence"/>
</dbReference>
<reference evidence="13 14" key="1">
    <citation type="submission" date="2024-04" db="EMBL/GenBank/DDBJ databases">
        <title>Human intestinal bacterial collection.</title>
        <authorList>
            <person name="Pauvert C."/>
            <person name="Hitch T.C.A."/>
            <person name="Clavel T."/>
        </authorList>
    </citation>
    <scope>NUCLEOTIDE SEQUENCE [LARGE SCALE GENOMIC DNA]</scope>
    <source>
        <strain evidence="13 14">CLA-SR-H019</strain>
    </source>
</reference>
<keyword evidence="8 11" id="KW-0067">ATP-binding</keyword>
<evidence type="ECO:0000256" key="1">
    <source>
        <dbReference type="ARBA" id="ARBA00003531"/>
    </source>
</evidence>
<dbReference type="RefSeq" id="WP_019107347.1">
    <property type="nucleotide sequence ID" value="NZ_CABKRY010000001.1"/>
</dbReference>
<dbReference type="PANTHER" id="PTHR23117:SF13">
    <property type="entry name" value="GUANYLATE KINASE"/>
    <property type="match status" value="1"/>
</dbReference>
<keyword evidence="6 11" id="KW-0547">Nucleotide-binding</keyword>
<comment type="catalytic activity">
    <reaction evidence="10 11">
        <text>GMP + ATP = GDP + ADP</text>
        <dbReference type="Rhea" id="RHEA:20780"/>
        <dbReference type="ChEBI" id="CHEBI:30616"/>
        <dbReference type="ChEBI" id="CHEBI:58115"/>
        <dbReference type="ChEBI" id="CHEBI:58189"/>
        <dbReference type="ChEBI" id="CHEBI:456216"/>
        <dbReference type="EC" id="2.7.4.8"/>
    </reaction>
</comment>
<feature type="binding site" evidence="11">
    <location>
        <begin position="11"/>
        <end position="18"/>
    </location>
    <ligand>
        <name>ATP</name>
        <dbReference type="ChEBI" id="CHEBI:30616"/>
    </ligand>
</feature>
<evidence type="ECO:0000256" key="11">
    <source>
        <dbReference type="HAMAP-Rule" id="MF_00328"/>
    </source>
</evidence>
<dbReference type="EMBL" id="JBBNPP010000002">
    <property type="protein sequence ID" value="MEQ3346142.1"/>
    <property type="molecule type" value="Genomic_DNA"/>
</dbReference>
<evidence type="ECO:0000313" key="13">
    <source>
        <dbReference type="EMBL" id="MEQ3346142.1"/>
    </source>
</evidence>
<evidence type="ECO:0000256" key="7">
    <source>
        <dbReference type="ARBA" id="ARBA00022777"/>
    </source>
</evidence>
<dbReference type="Gene3D" id="3.30.63.10">
    <property type="entry name" value="Guanylate Kinase phosphate binding domain"/>
    <property type="match status" value="1"/>
</dbReference>
<dbReference type="InterPro" id="IPR017665">
    <property type="entry name" value="Guanylate_kinase"/>
</dbReference>
<evidence type="ECO:0000259" key="12">
    <source>
        <dbReference type="PROSITE" id="PS50052"/>
    </source>
</evidence>
<dbReference type="Gene3D" id="3.40.50.300">
    <property type="entry name" value="P-loop containing nucleotide triphosphate hydrolases"/>
    <property type="match status" value="1"/>
</dbReference>
<evidence type="ECO:0000256" key="10">
    <source>
        <dbReference type="ARBA" id="ARBA00048594"/>
    </source>
</evidence>
<evidence type="ECO:0000256" key="9">
    <source>
        <dbReference type="ARBA" id="ARBA00030128"/>
    </source>
</evidence>
<evidence type="ECO:0000256" key="5">
    <source>
        <dbReference type="ARBA" id="ARBA00022679"/>
    </source>
</evidence>
<evidence type="ECO:0000256" key="4">
    <source>
        <dbReference type="ARBA" id="ARBA00016296"/>
    </source>
</evidence>
<keyword evidence="14" id="KW-1185">Reference proteome</keyword>
<comment type="caution">
    <text evidence="13">The sequence shown here is derived from an EMBL/GenBank/DDBJ whole genome shotgun (WGS) entry which is preliminary data.</text>
</comment>
<keyword evidence="11" id="KW-0963">Cytoplasm</keyword>
<evidence type="ECO:0000256" key="2">
    <source>
        <dbReference type="ARBA" id="ARBA00005790"/>
    </source>
</evidence>
<dbReference type="SUPFAM" id="SSF52540">
    <property type="entry name" value="P-loop containing nucleoside triphosphate hydrolases"/>
    <property type="match status" value="1"/>
</dbReference>
<keyword evidence="7 11" id="KW-0418">Kinase</keyword>